<accession>A0A979FY92</accession>
<dbReference type="Proteomes" id="UP000694843">
    <property type="component" value="Unplaced"/>
</dbReference>
<name>A0A979FY92_HYAAZ</name>
<dbReference type="InterPro" id="IPR013783">
    <property type="entry name" value="Ig-like_fold"/>
</dbReference>
<dbReference type="RefSeq" id="XP_047741385.1">
    <property type="nucleotide sequence ID" value="XM_047885429.1"/>
</dbReference>
<reference evidence="3" key="1">
    <citation type="submission" date="2025-08" db="UniProtKB">
        <authorList>
            <consortium name="RefSeq"/>
        </authorList>
    </citation>
    <scope>IDENTIFICATION</scope>
    <source>
        <tissue evidence="3">Whole organism</tissue>
    </source>
</reference>
<gene>
    <name evidence="3" type="primary">LOC125179478</name>
</gene>
<dbReference type="Gene3D" id="2.60.40.10">
    <property type="entry name" value="Immunoglobulins"/>
    <property type="match status" value="2"/>
</dbReference>
<protein>
    <submittedName>
        <fullName evidence="3">Down syndrome cell adhesion molecule homolog</fullName>
    </submittedName>
</protein>
<organism evidence="2 3">
    <name type="scientific">Hyalella azteca</name>
    <name type="common">Amphipod</name>
    <dbReference type="NCBI Taxonomy" id="294128"/>
    <lineage>
        <taxon>Eukaryota</taxon>
        <taxon>Metazoa</taxon>
        <taxon>Ecdysozoa</taxon>
        <taxon>Arthropoda</taxon>
        <taxon>Crustacea</taxon>
        <taxon>Multicrustacea</taxon>
        <taxon>Malacostraca</taxon>
        <taxon>Eumalacostraca</taxon>
        <taxon>Peracarida</taxon>
        <taxon>Amphipoda</taxon>
        <taxon>Senticaudata</taxon>
        <taxon>Talitrida</taxon>
        <taxon>Talitroidea</taxon>
        <taxon>Hyalellidae</taxon>
        <taxon>Hyalella</taxon>
    </lineage>
</organism>
<evidence type="ECO:0000313" key="3">
    <source>
        <dbReference type="RefSeq" id="XP_047741385.1"/>
    </source>
</evidence>
<dbReference type="KEGG" id="hazt:125179478"/>
<proteinExistence type="predicted"/>
<dbReference type="OrthoDB" id="6356917at2759"/>
<dbReference type="GeneID" id="125179478"/>
<evidence type="ECO:0000256" key="1">
    <source>
        <dbReference type="SAM" id="MobiDB-lite"/>
    </source>
</evidence>
<keyword evidence="2" id="KW-1185">Reference proteome</keyword>
<evidence type="ECO:0000313" key="2">
    <source>
        <dbReference type="Proteomes" id="UP000694843"/>
    </source>
</evidence>
<dbReference type="AlphaFoldDB" id="A0A979FY92"/>
<feature type="region of interest" description="Disordered" evidence="1">
    <location>
        <begin position="65"/>
        <end position="100"/>
    </location>
</feature>
<sequence length="353" mass="38827">MKNLRFDPPNENDFSIHSKHPNFRHTIGLLYSQFCYLSRDISSSSPKHTYIDGNNSHNLHYQTSSPTNDYFASRKPIKNATSQRKLRRSRHANSKDDFGATSLSPKAARLFVGMAAHVNEGKKSQFAAYQREPSAFLGGSYHSVHAFRHGHAPSNFVSEYRPVGIHDLNSSDVRAPNQEASLPLVWAEEPQAQLLFSNDTGAVLNCAARAPGGYPPTVAWSTQDGRPFLPVPGLVEQLSNGSLWFLPFPGHRFDASLHRVIISCTVACDRGALISRPSAVTAVVMGDYEVQAYDQVVVAGNIAVFTCHVPPELHDILVVTSWLVDGSVEIFPSLYGGEVLSVFNSFSLPFTIS</sequence>